<dbReference type="OrthoDB" id="533321at2759"/>
<dbReference type="PANTHER" id="PTHR34782:SF1">
    <property type="entry name" value="PHOSPHORIBOSYLFORMYLGLYCINAMIDINE SYNTHASE"/>
    <property type="match status" value="1"/>
</dbReference>
<organism evidence="2 3">
    <name type="scientific">Chara braunii</name>
    <name type="common">Braun's stonewort</name>
    <dbReference type="NCBI Taxonomy" id="69332"/>
    <lineage>
        <taxon>Eukaryota</taxon>
        <taxon>Viridiplantae</taxon>
        <taxon>Streptophyta</taxon>
        <taxon>Charophyceae</taxon>
        <taxon>Charales</taxon>
        <taxon>Characeae</taxon>
        <taxon>Chara</taxon>
    </lineage>
</organism>
<protein>
    <submittedName>
        <fullName evidence="2">Uncharacterized protein</fullName>
    </submittedName>
</protein>
<accession>A0A388K7V9</accession>
<gene>
    <name evidence="2" type="ORF">CBR_g57027</name>
</gene>
<dbReference type="AlphaFoldDB" id="A0A388K7V9"/>
<evidence type="ECO:0000313" key="2">
    <source>
        <dbReference type="EMBL" id="GBG66145.1"/>
    </source>
</evidence>
<dbReference type="EMBL" id="BFEA01000070">
    <property type="protein sequence ID" value="GBG66145.1"/>
    <property type="molecule type" value="Genomic_DNA"/>
</dbReference>
<sequence length="411" mass="43423">MDTLVTSKSGKRHIFVIVGRFTKYVRPIAMPETTRTDHVIKLFVDNWVVGGGSTVGPNSVATACSSRRTSRYTRAEGTCRLPAGGLVRSYGGAWHAAFAVRLRSCCSGRLVGGASPAPASSERRRRDGTDCGRRSLARTPRLSSSLLASVASLGEVGAVGITGGARRDRRRERNGVVGTRTRGWGRGPVFTTMMSAEGGGGSPDDGGETSNRLRRRRSGGGRDDGWAPGGEAQRGAEGGAGRGEEGSSSASTSPSSSSGGQPSPRGFGVGVRGGGKNSRKSPPPEALLRAISEVSRSDGRQRQTRNLVLGGGGNETLDNDWERLDSAVNEYPSLRGFTAIGSGGEDFVQSMVGAVESVLQVTLPEQKIQRRLSEKGNFVSVKIGPVKVESGEQVQAVYFAMKQDGRMRYFL</sequence>
<dbReference type="InterPro" id="IPR027471">
    <property type="entry name" value="YbeD-like_sf"/>
</dbReference>
<feature type="compositionally biased region" description="Gly residues" evidence="1">
    <location>
        <begin position="267"/>
        <end position="276"/>
    </location>
</feature>
<evidence type="ECO:0000313" key="3">
    <source>
        <dbReference type="Proteomes" id="UP000265515"/>
    </source>
</evidence>
<dbReference type="PANTHER" id="PTHR34782">
    <property type="entry name" value="PHOSPHORIBOSYLFORMYLGLYCINAMIDINE SYNTHASE"/>
    <property type="match status" value="1"/>
</dbReference>
<dbReference type="SUPFAM" id="SSF117991">
    <property type="entry name" value="YbeD/HP0495-like"/>
    <property type="match status" value="1"/>
</dbReference>
<dbReference type="Pfam" id="PF04359">
    <property type="entry name" value="DUF493"/>
    <property type="match status" value="1"/>
</dbReference>
<proteinExistence type="predicted"/>
<comment type="caution">
    <text evidence="2">The sequence shown here is derived from an EMBL/GenBank/DDBJ whole genome shotgun (WGS) entry which is preliminary data.</text>
</comment>
<keyword evidence="3" id="KW-1185">Reference proteome</keyword>
<evidence type="ECO:0000256" key="1">
    <source>
        <dbReference type="SAM" id="MobiDB-lite"/>
    </source>
</evidence>
<feature type="region of interest" description="Disordered" evidence="1">
    <location>
        <begin position="112"/>
        <end position="137"/>
    </location>
</feature>
<dbReference type="InterPro" id="IPR007454">
    <property type="entry name" value="UPF0250_YbeD-like"/>
</dbReference>
<feature type="compositionally biased region" description="Basic and acidic residues" evidence="1">
    <location>
        <begin position="121"/>
        <end position="133"/>
    </location>
</feature>
<reference evidence="2 3" key="1">
    <citation type="journal article" date="2018" name="Cell">
        <title>The Chara Genome: Secondary Complexity and Implications for Plant Terrestrialization.</title>
        <authorList>
            <person name="Nishiyama T."/>
            <person name="Sakayama H."/>
            <person name="Vries J.D."/>
            <person name="Buschmann H."/>
            <person name="Saint-Marcoux D."/>
            <person name="Ullrich K.K."/>
            <person name="Haas F.B."/>
            <person name="Vanderstraeten L."/>
            <person name="Becker D."/>
            <person name="Lang D."/>
            <person name="Vosolsobe S."/>
            <person name="Rombauts S."/>
            <person name="Wilhelmsson P.K.I."/>
            <person name="Janitza P."/>
            <person name="Kern R."/>
            <person name="Heyl A."/>
            <person name="Rumpler F."/>
            <person name="Villalobos L.I.A.C."/>
            <person name="Clay J.M."/>
            <person name="Skokan R."/>
            <person name="Toyoda A."/>
            <person name="Suzuki Y."/>
            <person name="Kagoshima H."/>
            <person name="Schijlen E."/>
            <person name="Tajeshwar N."/>
            <person name="Catarino B."/>
            <person name="Hetherington A.J."/>
            <person name="Saltykova A."/>
            <person name="Bonnot C."/>
            <person name="Breuninger H."/>
            <person name="Symeonidi A."/>
            <person name="Radhakrishnan G.V."/>
            <person name="Van Nieuwerburgh F."/>
            <person name="Deforce D."/>
            <person name="Chang C."/>
            <person name="Karol K.G."/>
            <person name="Hedrich R."/>
            <person name="Ulvskov P."/>
            <person name="Glockner G."/>
            <person name="Delwiche C.F."/>
            <person name="Petrasek J."/>
            <person name="Van de Peer Y."/>
            <person name="Friml J."/>
            <person name="Beilby M."/>
            <person name="Dolan L."/>
            <person name="Kohara Y."/>
            <person name="Sugano S."/>
            <person name="Fujiyama A."/>
            <person name="Delaux P.-M."/>
            <person name="Quint M."/>
            <person name="TheiBen G."/>
            <person name="Hagemann M."/>
            <person name="Harholt J."/>
            <person name="Dunand C."/>
            <person name="Zachgo S."/>
            <person name="Langdale J."/>
            <person name="Maumus F."/>
            <person name="Straeten D.V.D."/>
            <person name="Gould S.B."/>
            <person name="Rensing S.A."/>
        </authorList>
    </citation>
    <scope>NUCLEOTIDE SEQUENCE [LARGE SCALE GENOMIC DNA]</scope>
    <source>
        <strain evidence="2 3">S276</strain>
    </source>
</reference>
<feature type="compositionally biased region" description="Low complexity" evidence="1">
    <location>
        <begin position="246"/>
        <end position="266"/>
    </location>
</feature>
<feature type="region of interest" description="Disordered" evidence="1">
    <location>
        <begin position="164"/>
        <end position="315"/>
    </location>
</feature>
<dbReference type="Gene3D" id="3.30.70.260">
    <property type="match status" value="1"/>
</dbReference>
<name>A0A388K7V9_CHABU</name>
<dbReference type="Proteomes" id="UP000265515">
    <property type="component" value="Unassembled WGS sequence"/>
</dbReference>
<dbReference type="Gramene" id="GBG66145">
    <property type="protein sequence ID" value="GBG66145"/>
    <property type="gene ID" value="CBR_g57027"/>
</dbReference>